<reference evidence="11" key="1">
    <citation type="journal article" date="2023" name="Science">
        <title>Genome structures resolve the early diversification of teleost fishes.</title>
        <authorList>
            <person name="Parey E."/>
            <person name="Louis A."/>
            <person name="Montfort J."/>
            <person name="Bouchez O."/>
            <person name="Roques C."/>
            <person name="Iampietro C."/>
            <person name="Lluch J."/>
            <person name="Castinel A."/>
            <person name="Donnadieu C."/>
            <person name="Desvignes T."/>
            <person name="Floi Bucao C."/>
            <person name="Jouanno E."/>
            <person name="Wen M."/>
            <person name="Mejri S."/>
            <person name="Dirks R."/>
            <person name="Jansen H."/>
            <person name="Henkel C."/>
            <person name="Chen W.J."/>
            <person name="Zahm M."/>
            <person name="Cabau C."/>
            <person name="Klopp C."/>
            <person name="Thompson A.W."/>
            <person name="Robinson-Rechavi M."/>
            <person name="Braasch I."/>
            <person name="Lecointre G."/>
            <person name="Bobe J."/>
            <person name="Postlethwait J.H."/>
            <person name="Berthelot C."/>
            <person name="Roest Crollius H."/>
            <person name="Guiguen Y."/>
        </authorList>
    </citation>
    <scope>NUCLEOTIDE SEQUENCE</scope>
    <source>
        <strain evidence="11">Concon-B</strain>
    </source>
</reference>
<evidence type="ECO:0000256" key="5">
    <source>
        <dbReference type="ARBA" id="ARBA00022737"/>
    </source>
</evidence>
<evidence type="ECO:0000259" key="9">
    <source>
        <dbReference type="PROSITE" id="PS50003"/>
    </source>
</evidence>
<accession>A0A9Q1I6P1</accession>
<comment type="caution">
    <text evidence="11">The sequence shown here is derived from an EMBL/GenBank/DDBJ whole genome shotgun (WGS) entry which is preliminary data.</text>
</comment>
<proteinExistence type="predicted"/>
<dbReference type="PRINTS" id="PR00405">
    <property type="entry name" value="REVINTRACTNG"/>
</dbReference>
<dbReference type="Pfam" id="PF01412">
    <property type="entry name" value="ArfGap"/>
    <property type="match status" value="1"/>
</dbReference>
<organism evidence="11 12">
    <name type="scientific">Conger conger</name>
    <name type="common">Conger eel</name>
    <name type="synonym">Muraena conger</name>
    <dbReference type="NCBI Taxonomy" id="82655"/>
    <lineage>
        <taxon>Eukaryota</taxon>
        <taxon>Metazoa</taxon>
        <taxon>Chordata</taxon>
        <taxon>Craniata</taxon>
        <taxon>Vertebrata</taxon>
        <taxon>Euteleostomi</taxon>
        <taxon>Actinopterygii</taxon>
        <taxon>Neopterygii</taxon>
        <taxon>Teleostei</taxon>
        <taxon>Anguilliformes</taxon>
        <taxon>Congridae</taxon>
        <taxon>Conger</taxon>
    </lineage>
</organism>
<dbReference type="InterPro" id="IPR037851">
    <property type="entry name" value="PH2_ADAP"/>
</dbReference>
<feature type="domain" description="PH" evidence="9">
    <location>
        <begin position="257"/>
        <end position="363"/>
    </location>
</feature>
<evidence type="ECO:0000259" key="10">
    <source>
        <dbReference type="PROSITE" id="PS50115"/>
    </source>
</evidence>
<evidence type="ECO:0008006" key="13">
    <source>
        <dbReference type="Google" id="ProtNLM"/>
    </source>
</evidence>
<dbReference type="Gene3D" id="1.10.220.150">
    <property type="entry name" value="Arf GTPase activating protein"/>
    <property type="match status" value="1"/>
</dbReference>
<dbReference type="InterPro" id="IPR037849">
    <property type="entry name" value="PH1_ADAP"/>
</dbReference>
<dbReference type="CDD" id="cd13252">
    <property type="entry name" value="PH1_ADAP"/>
    <property type="match status" value="1"/>
</dbReference>
<gene>
    <name evidence="11" type="ORF">COCON_G00025430</name>
</gene>
<keyword evidence="12" id="KW-1185">Reference proteome</keyword>
<comment type="subcellular location">
    <subcellularLocation>
        <location evidence="1">Cytoplasm</location>
    </subcellularLocation>
</comment>
<dbReference type="FunFam" id="1.10.220.150:FF:000011">
    <property type="entry name" value="Arf-GAP with dual PH domain-containing protein 1"/>
    <property type="match status" value="1"/>
</dbReference>
<dbReference type="FunFam" id="2.30.29.30:FF:000099">
    <property type="entry name" value="Arf-GAP with dual PH domain-containing protein 1"/>
    <property type="match status" value="1"/>
</dbReference>
<dbReference type="Gene3D" id="2.30.29.30">
    <property type="entry name" value="Pleckstrin-homology domain (PH domain)/Phosphotyrosine-binding domain (PTB)"/>
    <property type="match status" value="2"/>
</dbReference>
<evidence type="ECO:0000256" key="3">
    <source>
        <dbReference type="ARBA" id="ARBA00022490"/>
    </source>
</evidence>
<dbReference type="GO" id="GO:0008270">
    <property type="term" value="F:zinc ion binding"/>
    <property type="evidence" value="ECO:0007669"/>
    <property type="project" value="UniProtKB-KW"/>
</dbReference>
<keyword evidence="2" id="KW-0343">GTPase activation</keyword>
<feature type="domain" description="PH" evidence="9">
    <location>
        <begin position="133"/>
        <end position="235"/>
    </location>
</feature>
<dbReference type="SMART" id="SM00105">
    <property type="entry name" value="ArfGap"/>
    <property type="match status" value="1"/>
</dbReference>
<sequence>MADRDGNKKVLLDLAKQPHNNRCADCGAPEPDWASYKLGIFVCLNCSGTHRNLPAISRIKSIRLDYWNDDLVEFMKVNGNAAAKAIYERAIPAFYYRPQEHDCVVLRDQWIRAKYERQEFTGENSCLQQAYCSGFYEGTLWKKGKDNKQFLKRKFILSEKDFTLKYFTRDDASKGPKAVIAVKDLNAVFHPEKIGHLHGLQITYLQDEHTRNLFVYHDSGQEIVTWFNAIRAVRLSYLKTAFPTATANELIPWISKCYLKEGYMEKTGPMQRELFKKRWFILNSNDRKLLYFKTPLDAVELGTVFIGTESLGYSVRESQPRGARGNKWRCGVTLETPDRQFVFMCENELSQREWVEAFRVVMAQPMTPQHYNTEANMNRRK</sequence>
<dbReference type="AlphaFoldDB" id="A0A9Q1I6P1"/>
<protein>
    <recommendedName>
        <fullName evidence="13">ArfGAP with dual PH domains 2</fullName>
    </recommendedName>
</protein>
<dbReference type="SUPFAM" id="SSF50729">
    <property type="entry name" value="PH domain-like"/>
    <property type="match status" value="2"/>
</dbReference>
<dbReference type="GO" id="GO:0005547">
    <property type="term" value="F:phosphatidylinositol-3,4,5-trisphosphate binding"/>
    <property type="evidence" value="ECO:0007669"/>
    <property type="project" value="TreeGrafter"/>
</dbReference>
<evidence type="ECO:0000256" key="8">
    <source>
        <dbReference type="PROSITE-ProRule" id="PRU00288"/>
    </source>
</evidence>
<keyword evidence="5" id="KW-0677">Repeat</keyword>
<dbReference type="Proteomes" id="UP001152803">
    <property type="component" value="Unassembled WGS sequence"/>
</dbReference>
<keyword evidence="7" id="KW-0862">Zinc</keyword>
<dbReference type="EMBL" id="JAFJMO010000002">
    <property type="protein sequence ID" value="KAJ8283693.1"/>
    <property type="molecule type" value="Genomic_DNA"/>
</dbReference>
<dbReference type="PANTHER" id="PTHR46021">
    <property type="entry name" value="ARF-GAP WITH DUAL PH DOMAIN-CONTAINING PROTEIN 1-LIKE PROTEIN"/>
    <property type="match status" value="1"/>
</dbReference>
<dbReference type="OrthoDB" id="73919at2759"/>
<dbReference type="InterPro" id="IPR001849">
    <property type="entry name" value="PH_domain"/>
</dbReference>
<dbReference type="GO" id="GO:0005096">
    <property type="term" value="F:GTPase activator activity"/>
    <property type="evidence" value="ECO:0007669"/>
    <property type="project" value="UniProtKB-KW"/>
</dbReference>
<dbReference type="InterPro" id="IPR038508">
    <property type="entry name" value="ArfGAP_dom_sf"/>
</dbReference>
<dbReference type="GO" id="GO:1902936">
    <property type="term" value="F:phosphatidylinositol bisphosphate binding"/>
    <property type="evidence" value="ECO:0007669"/>
    <property type="project" value="InterPro"/>
</dbReference>
<dbReference type="PROSITE" id="PS50003">
    <property type="entry name" value="PH_DOMAIN"/>
    <property type="match status" value="2"/>
</dbReference>
<dbReference type="InterPro" id="IPR011993">
    <property type="entry name" value="PH-like_dom_sf"/>
</dbReference>
<name>A0A9Q1I6P1_CONCO</name>
<evidence type="ECO:0000313" key="11">
    <source>
        <dbReference type="EMBL" id="KAJ8283693.1"/>
    </source>
</evidence>
<evidence type="ECO:0000256" key="6">
    <source>
        <dbReference type="ARBA" id="ARBA00022771"/>
    </source>
</evidence>
<dbReference type="Pfam" id="PF00169">
    <property type="entry name" value="PH"/>
    <property type="match status" value="2"/>
</dbReference>
<dbReference type="InterPro" id="IPR052589">
    <property type="entry name" value="Arf-GAP_dual-PH_domain"/>
</dbReference>
<dbReference type="PROSITE" id="PS50115">
    <property type="entry name" value="ARFGAP"/>
    <property type="match status" value="1"/>
</dbReference>
<keyword evidence="3" id="KW-0963">Cytoplasm</keyword>
<dbReference type="CDD" id="cd01251">
    <property type="entry name" value="PH2_ADAP"/>
    <property type="match status" value="1"/>
</dbReference>
<dbReference type="PANTHER" id="PTHR46021:SF6">
    <property type="entry name" value="ARF-GAP WITH DUAL PH DOMAIN-CONTAINING PROTEIN 2"/>
    <property type="match status" value="1"/>
</dbReference>
<dbReference type="SMART" id="SM00233">
    <property type="entry name" value="PH"/>
    <property type="match status" value="2"/>
</dbReference>
<feature type="domain" description="Arf-GAP" evidence="10">
    <location>
        <begin position="8"/>
        <end position="121"/>
    </location>
</feature>
<keyword evidence="6 8" id="KW-0863">Zinc-finger</keyword>
<dbReference type="GO" id="GO:0005886">
    <property type="term" value="C:plasma membrane"/>
    <property type="evidence" value="ECO:0007669"/>
    <property type="project" value="TreeGrafter"/>
</dbReference>
<dbReference type="GO" id="GO:0005737">
    <property type="term" value="C:cytoplasm"/>
    <property type="evidence" value="ECO:0007669"/>
    <property type="project" value="UniProtKB-SubCell"/>
</dbReference>
<dbReference type="InterPro" id="IPR037278">
    <property type="entry name" value="ARFGAP/RecO"/>
</dbReference>
<evidence type="ECO:0000313" key="12">
    <source>
        <dbReference type="Proteomes" id="UP001152803"/>
    </source>
</evidence>
<evidence type="ECO:0000256" key="1">
    <source>
        <dbReference type="ARBA" id="ARBA00004496"/>
    </source>
</evidence>
<dbReference type="InterPro" id="IPR001164">
    <property type="entry name" value="ArfGAP_dom"/>
</dbReference>
<keyword evidence="4" id="KW-0479">Metal-binding</keyword>
<evidence type="ECO:0000256" key="7">
    <source>
        <dbReference type="ARBA" id="ARBA00022833"/>
    </source>
</evidence>
<dbReference type="SUPFAM" id="SSF57863">
    <property type="entry name" value="ArfGap/RecO-like zinc finger"/>
    <property type="match status" value="1"/>
</dbReference>
<evidence type="ECO:0000256" key="2">
    <source>
        <dbReference type="ARBA" id="ARBA00022468"/>
    </source>
</evidence>
<dbReference type="FunFam" id="2.30.29.30:FF:000080">
    <property type="entry name" value="Arf-GAP with dual PH domain-containing protein 1"/>
    <property type="match status" value="1"/>
</dbReference>
<dbReference type="GO" id="GO:0007507">
    <property type="term" value="P:heart development"/>
    <property type="evidence" value="ECO:0007669"/>
    <property type="project" value="TreeGrafter"/>
</dbReference>
<evidence type="ECO:0000256" key="4">
    <source>
        <dbReference type="ARBA" id="ARBA00022723"/>
    </source>
</evidence>